<organism evidence="8 9">
    <name type="scientific">Kalanchoe fedtschenkoi</name>
    <name type="common">Lavender scallops</name>
    <name type="synonym">South American air plant</name>
    <dbReference type="NCBI Taxonomy" id="63787"/>
    <lineage>
        <taxon>Eukaryota</taxon>
        <taxon>Viridiplantae</taxon>
        <taxon>Streptophyta</taxon>
        <taxon>Embryophyta</taxon>
        <taxon>Tracheophyta</taxon>
        <taxon>Spermatophyta</taxon>
        <taxon>Magnoliopsida</taxon>
        <taxon>eudicotyledons</taxon>
        <taxon>Gunneridae</taxon>
        <taxon>Pentapetalae</taxon>
        <taxon>Saxifragales</taxon>
        <taxon>Crassulaceae</taxon>
        <taxon>Kalanchoe</taxon>
    </lineage>
</organism>
<keyword evidence="4 6" id="KW-1133">Transmembrane helix</keyword>
<dbReference type="Pfam" id="PF02453">
    <property type="entry name" value="Reticulon"/>
    <property type="match status" value="1"/>
</dbReference>
<dbReference type="InterPro" id="IPR003388">
    <property type="entry name" value="Reticulon"/>
</dbReference>
<dbReference type="OMA" id="FLYERYE"/>
<feature type="transmembrane region" description="Helical" evidence="6">
    <location>
        <begin position="106"/>
        <end position="125"/>
    </location>
</feature>
<keyword evidence="9" id="KW-1185">Reference proteome</keyword>
<sequence>MATYGETSRRKLFGRDRSIHAALGGGKVADVLLWRDKSVSAGILVGVTVLWFLFEVAEYNLVTLLCHMFITKMLAIFIWGTCAEFFKLSPPKIPLNVLDEQTFQRAAIAIHRKFIALVSLLIYVACGNDLRLFFSAIAILSVLSIVGNYISFINLLFFGFLVMETVPFLYERYEDDVDYIVGKMVRELKENFRRFDSNVLNRIPRGPTKDRKVK</sequence>
<evidence type="ECO:0000256" key="1">
    <source>
        <dbReference type="ARBA" id="ARBA00004477"/>
    </source>
</evidence>
<comment type="subcellular location">
    <subcellularLocation>
        <location evidence="1 6">Endoplasmic reticulum membrane</location>
        <topology evidence="1 6">Multi-pass membrane protein</topology>
    </subcellularLocation>
</comment>
<dbReference type="Proteomes" id="UP000594263">
    <property type="component" value="Unplaced"/>
</dbReference>
<dbReference type="GO" id="GO:0005789">
    <property type="term" value="C:endoplasmic reticulum membrane"/>
    <property type="evidence" value="ECO:0007669"/>
    <property type="project" value="UniProtKB-SubCell"/>
</dbReference>
<accession>A0A7N0UX59</accession>
<dbReference type="Gramene" id="Kaladp0087s0036.1.v1.1">
    <property type="protein sequence ID" value="Kaladp0087s0036.1.v1.1"/>
    <property type="gene ID" value="Kaladp0087s0036.v1.1"/>
</dbReference>
<dbReference type="PANTHER" id="PTHR10994:SF85">
    <property type="entry name" value="RETICULON-LIKE PROTEIN B9"/>
    <property type="match status" value="1"/>
</dbReference>
<name>A0A7N0UX59_KALFE</name>
<evidence type="ECO:0000259" key="7">
    <source>
        <dbReference type="PROSITE" id="PS50845"/>
    </source>
</evidence>
<evidence type="ECO:0000256" key="3">
    <source>
        <dbReference type="ARBA" id="ARBA00022824"/>
    </source>
</evidence>
<dbReference type="PROSITE" id="PS50845">
    <property type="entry name" value="RETICULON"/>
    <property type="match status" value="1"/>
</dbReference>
<keyword evidence="3 6" id="KW-0256">Endoplasmic reticulum</keyword>
<dbReference type="EnsemblPlants" id="Kaladp0087s0036.1.v1.1">
    <property type="protein sequence ID" value="Kaladp0087s0036.1.v1.1"/>
    <property type="gene ID" value="Kaladp0087s0036.v1.1"/>
</dbReference>
<evidence type="ECO:0000256" key="5">
    <source>
        <dbReference type="ARBA" id="ARBA00023136"/>
    </source>
</evidence>
<evidence type="ECO:0000313" key="9">
    <source>
        <dbReference type="Proteomes" id="UP000594263"/>
    </source>
</evidence>
<evidence type="ECO:0000313" key="8">
    <source>
        <dbReference type="EnsemblPlants" id="Kaladp0087s0036.1.v1.1"/>
    </source>
</evidence>
<keyword evidence="2 6" id="KW-0812">Transmembrane</keyword>
<dbReference type="InterPro" id="IPR045064">
    <property type="entry name" value="Reticulon-like"/>
</dbReference>
<feature type="transmembrane region" description="Helical" evidence="6">
    <location>
        <begin position="132"/>
        <end position="163"/>
    </location>
</feature>
<dbReference type="PANTHER" id="PTHR10994">
    <property type="entry name" value="RETICULON"/>
    <property type="match status" value="1"/>
</dbReference>
<evidence type="ECO:0000256" key="6">
    <source>
        <dbReference type="RuleBase" id="RU363132"/>
    </source>
</evidence>
<keyword evidence="5 6" id="KW-0472">Membrane</keyword>
<dbReference type="GO" id="GO:0009617">
    <property type="term" value="P:response to bacterium"/>
    <property type="evidence" value="ECO:0007669"/>
    <property type="project" value="InterPro"/>
</dbReference>
<protein>
    <recommendedName>
        <fullName evidence="6">Reticulon-like protein</fullName>
    </recommendedName>
</protein>
<reference evidence="8" key="1">
    <citation type="submission" date="2021-01" db="UniProtKB">
        <authorList>
            <consortium name="EnsemblPlants"/>
        </authorList>
    </citation>
    <scope>IDENTIFICATION</scope>
</reference>
<dbReference type="AlphaFoldDB" id="A0A7N0UX59"/>
<feature type="transmembrane region" description="Helical" evidence="6">
    <location>
        <begin position="38"/>
        <end position="54"/>
    </location>
</feature>
<evidence type="ECO:0000256" key="2">
    <source>
        <dbReference type="ARBA" id="ARBA00022692"/>
    </source>
</evidence>
<evidence type="ECO:0000256" key="4">
    <source>
        <dbReference type="ARBA" id="ARBA00022989"/>
    </source>
</evidence>
<feature type="transmembrane region" description="Helical" evidence="6">
    <location>
        <begin position="61"/>
        <end position="86"/>
    </location>
</feature>
<feature type="domain" description="Reticulon" evidence="7">
    <location>
        <begin position="28"/>
        <end position="214"/>
    </location>
</feature>
<proteinExistence type="predicted"/>